<name>A0A6B0TWV0_IXORI</name>
<accession>A0A6B0TWV0</accession>
<sequence>MGRNGLLVRRGGCIAFTLAAARPFLMVPSLRKCRVGITLTLVVVSQVSIGCKLPAKLSQAWQPGACSSVRNLRALVRRSVS</sequence>
<reference evidence="1" key="1">
    <citation type="submission" date="2019-12" db="EMBL/GenBank/DDBJ databases">
        <title>An insight into the sialome of adult female Ixodes ricinus ticks feeding for 6 days.</title>
        <authorList>
            <person name="Perner J."/>
            <person name="Ribeiro J.M.C."/>
        </authorList>
    </citation>
    <scope>NUCLEOTIDE SEQUENCE</scope>
    <source>
        <strain evidence="1">Semi-engorged</strain>
        <tissue evidence="1">Salivary glands</tissue>
    </source>
</reference>
<evidence type="ECO:0000313" key="1">
    <source>
        <dbReference type="EMBL" id="MXU84579.1"/>
    </source>
</evidence>
<organism evidence="1">
    <name type="scientific">Ixodes ricinus</name>
    <name type="common">Common tick</name>
    <name type="synonym">Acarus ricinus</name>
    <dbReference type="NCBI Taxonomy" id="34613"/>
    <lineage>
        <taxon>Eukaryota</taxon>
        <taxon>Metazoa</taxon>
        <taxon>Ecdysozoa</taxon>
        <taxon>Arthropoda</taxon>
        <taxon>Chelicerata</taxon>
        <taxon>Arachnida</taxon>
        <taxon>Acari</taxon>
        <taxon>Parasitiformes</taxon>
        <taxon>Ixodida</taxon>
        <taxon>Ixodoidea</taxon>
        <taxon>Ixodidae</taxon>
        <taxon>Ixodinae</taxon>
        <taxon>Ixodes</taxon>
    </lineage>
</organism>
<dbReference type="EMBL" id="GIFC01002496">
    <property type="protein sequence ID" value="MXU84579.1"/>
    <property type="molecule type" value="Transcribed_RNA"/>
</dbReference>
<proteinExistence type="predicted"/>
<dbReference type="AlphaFoldDB" id="A0A6B0TWV0"/>
<protein>
    <submittedName>
        <fullName evidence="1">Uncharacterized protein</fullName>
    </submittedName>
</protein>